<dbReference type="InterPro" id="IPR006797">
    <property type="entry name" value="PRELI/MSF1_dom"/>
</dbReference>
<dbReference type="InterPro" id="IPR037365">
    <property type="entry name" value="Slowmo/Ups"/>
</dbReference>
<sequence length="233" mass="26401">MKRVFTRVAKRSNTSSVTRVTVAIRCEYGVSPITDISIADTFEIESLGVALIIWYRHPWETVAQAAWRKYPNPMNTAVIGTDIVDRKVVDGILHTHRLVSSIWGFPRWAQSWAKRDSQAAHEVVEWRAFRCFLISIRIIMIIVSTSSSSSTTGKMVGILIISILSNTADYINLRINTRKYSSPMASLVLTDSSQLTVDGFEKLPDQIISQMTETLDVHQLFSLRIANYETYEL</sequence>
<feature type="domain" description="F-box" evidence="1">
    <location>
        <begin position="197"/>
        <end position="233"/>
    </location>
</feature>
<evidence type="ECO:0000259" key="1">
    <source>
        <dbReference type="PROSITE" id="PS50181"/>
    </source>
</evidence>
<dbReference type="PANTHER" id="PTHR11158">
    <property type="entry name" value="MSF1/PX19 RELATED"/>
    <property type="match status" value="1"/>
</dbReference>
<proteinExistence type="predicted"/>
<feature type="domain" description="PRELI/MSF1" evidence="2">
    <location>
        <begin position="45"/>
        <end position="110"/>
    </location>
</feature>
<dbReference type="Pfam" id="PF04707">
    <property type="entry name" value="PRELI"/>
    <property type="match status" value="1"/>
</dbReference>
<dbReference type="InterPro" id="IPR001810">
    <property type="entry name" value="F-box_dom"/>
</dbReference>
<name>A0A7R9NXF7_9NEOP</name>
<evidence type="ECO:0008006" key="4">
    <source>
        <dbReference type="Google" id="ProtNLM"/>
    </source>
</evidence>
<evidence type="ECO:0000313" key="3">
    <source>
        <dbReference type="EMBL" id="CAD7459661.1"/>
    </source>
</evidence>
<dbReference type="GO" id="GO:0005758">
    <property type="term" value="C:mitochondrial intermembrane space"/>
    <property type="evidence" value="ECO:0007669"/>
    <property type="project" value="InterPro"/>
</dbReference>
<organism evidence="3">
    <name type="scientific">Timema tahoe</name>
    <dbReference type="NCBI Taxonomy" id="61484"/>
    <lineage>
        <taxon>Eukaryota</taxon>
        <taxon>Metazoa</taxon>
        <taxon>Ecdysozoa</taxon>
        <taxon>Arthropoda</taxon>
        <taxon>Hexapoda</taxon>
        <taxon>Insecta</taxon>
        <taxon>Pterygota</taxon>
        <taxon>Neoptera</taxon>
        <taxon>Polyneoptera</taxon>
        <taxon>Phasmatodea</taxon>
        <taxon>Timematodea</taxon>
        <taxon>Timematoidea</taxon>
        <taxon>Timematidae</taxon>
        <taxon>Timema</taxon>
    </lineage>
</organism>
<accession>A0A7R9NXF7</accession>
<dbReference type="PROSITE" id="PS50904">
    <property type="entry name" value="PRELI_MSF1"/>
    <property type="match status" value="1"/>
</dbReference>
<reference evidence="3" key="1">
    <citation type="submission" date="2020-11" db="EMBL/GenBank/DDBJ databases">
        <authorList>
            <person name="Tran Van P."/>
        </authorList>
    </citation>
    <scope>NUCLEOTIDE SEQUENCE</scope>
</reference>
<dbReference type="EMBL" id="OE003039">
    <property type="protein sequence ID" value="CAD7459661.1"/>
    <property type="molecule type" value="Genomic_DNA"/>
</dbReference>
<dbReference type="AlphaFoldDB" id="A0A7R9NXF7"/>
<evidence type="ECO:0000259" key="2">
    <source>
        <dbReference type="PROSITE" id="PS50904"/>
    </source>
</evidence>
<gene>
    <name evidence="3" type="ORF">TTEB3V08_LOCUS7610</name>
</gene>
<protein>
    <recommendedName>
        <fullName evidence="4">F-box domain-containing protein</fullName>
    </recommendedName>
</protein>
<dbReference type="PROSITE" id="PS50181">
    <property type="entry name" value="FBOX"/>
    <property type="match status" value="1"/>
</dbReference>